<evidence type="ECO:0000313" key="3">
    <source>
        <dbReference type="Proteomes" id="UP000287124"/>
    </source>
</evidence>
<keyword evidence="1" id="KW-0732">Signal</keyword>
<dbReference type="AlphaFoldDB" id="A0A430KZS2"/>
<proteinExistence type="predicted"/>
<dbReference type="Proteomes" id="UP000287124">
    <property type="component" value="Unassembled WGS sequence"/>
</dbReference>
<evidence type="ECO:0008006" key="4">
    <source>
        <dbReference type="Google" id="ProtNLM"/>
    </source>
</evidence>
<feature type="signal peptide" evidence="1">
    <location>
        <begin position="1"/>
        <end position="26"/>
    </location>
</feature>
<feature type="chain" id="PRO_5019242878" description="EF-hand domain-containing protein" evidence="1">
    <location>
        <begin position="27"/>
        <end position="328"/>
    </location>
</feature>
<accession>A0A430KZS2</accession>
<evidence type="ECO:0000256" key="1">
    <source>
        <dbReference type="SAM" id="SignalP"/>
    </source>
</evidence>
<comment type="caution">
    <text evidence="2">The sequence shown here is derived from an EMBL/GenBank/DDBJ whole genome shotgun (WGS) entry which is preliminary data.</text>
</comment>
<dbReference type="EMBL" id="MIKF01000668">
    <property type="protein sequence ID" value="RTE68963.1"/>
    <property type="molecule type" value="Genomic_DNA"/>
</dbReference>
<evidence type="ECO:0000313" key="2">
    <source>
        <dbReference type="EMBL" id="RTE68963.1"/>
    </source>
</evidence>
<gene>
    <name evidence="2" type="ORF">BHE90_016657</name>
</gene>
<keyword evidence="3" id="KW-1185">Reference proteome</keyword>
<sequence length="328" mass="37458">MRCHAAPLTWACIGWLLLGLLQIAHCAQSDNILSHARERIWLWEMYDIFTDIEGANKQSMIFQQDKKNKWIYRRHVSLENTVDGKLTYAEFQADLQKKLTPIDVDKSLKLVTVPEAVDALKSKGWAMTMDVSQITSGKSRDYDDLITRVNKKFQAYYDTLGDDPKWQGKLMETNKRTHALSEEIMALRRQEADEWLLKQLTRDADPDGTPENKRSYGLGLDRQDLVIEKHKSSVPGASTWEKVNLVRTFLEHPDPAALREKLRSAGIKNGHSTNLVKWSKNLGNPAFAKYGPGYSEQNKTHAQALSVWHTVHSSAKKRVNKEPASCER</sequence>
<protein>
    <recommendedName>
        <fullName evidence="4">EF-hand domain-containing protein</fullName>
    </recommendedName>
</protein>
<name>A0A430KZS2_9HYPO</name>
<organism evidence="2 3">
    <name type="scientific">Fusarium euwallaceae</name>
    <dbReference type="NCBI Taxonomy" id="1147111"/>
    <lineage>
        <taxon>Eukaryota</taxon>
        <taxon>Fungi</taxon>
        <taxon>Dikarya</taxon>
        <taxon>Ascomycota</taxon>
        <taxon>Pezizomycotina</taxon>
        <taxon>Sordariomycetes</taxon>
        <taxon>Hypocreomycetidae</taxon>
        <taxon>Hypocreales</taxon>
        <taxon>Nectriaceae</taxon>
        <taxon>Fusarium</taxon>
        <taxon>Fusarium solani species complex</taxon>
    </lineage>
</organism>
<reference evidence="2 3" key="1">
    <citation type="submission" date="2017-06" db="EMBL/GenBank/DDBJ databases">
        <title>Comparative genomic analysis of Ambrosia Fusariam Clade fungi.</title>
        <authorList>
            <person name="Stajich J.E."/>
            <person name="Carrillo J."/>
            <person name="Kijimoto T."/>
            <person name="Eskalen A."/>
            <person name="O'Donnell K."/>
            <person name="Kasson M."/>
        </authorList>
    </citation>
    <scope>NUCLEOTIDE SEQUENCE [LARGE SCALE GENOMIC DNA]</scope>
    <source>
        <strain evidence="2 3">UCR1854</strain>
    </source>
</reference>